<dbReference type="PANTHER" id="PTHR11632:SF53">
    <property type="entry name" value="SUCCINATE DEHYDROGENASE FLAVOPROTEIN SUBUNIT"/>
    <property type="match status" value="1"/>
</dbReference>
<keyword evidence="6" id="KW-1185">Reference proteome</keyword>
<dbReference type="GO" id="GO:0009055">
    <property type="term" value="F:electron transfer activity"/>
    <property type="evidence" value="ECO:0007669"/>
    <property type="project" value="TreeGrafter"/>
</dbReference>
<dbReference type="GO" id="GO:0009061">
    <property type="term" value="P:anaerobic respiration"/>
    <property type="evidence" value="ECO:0007669"/>
    <property type="project" value="TreeGrafter"/>
</dbReference>
<dbReference type="Proteomes" id="UP000002411">
    <property type="component" value="Chromosome"/>
</dbReference>
<dbReference type="GO" id="GO:0000104">
    <property type="term" value="F:succinate dehydrogenase activity"/>
    <property type="evidence" value="ECO:0007669"/>
    <property type="project" value="TreeGrafter"/>
</dbReference>
<evidence type="ECO:0000256" key="2">
    <source>
        <dbReference type="ARBA" id="ARBA00023002"/>
    </source>
</evidence>
<dbReference type="EMBL" id="CP000673">
    <property type="protein sequence ID" value="EDK32825.1"/>
    <property type="molecule type" value="Genomic_DNA"/>
</dbReference>
<dbReference type="SUPFAM" id="SSF56425">
    <property type="entry name" value="Succinate dehydrogenase/fumarate reductase flavoprotein, catalytic domain"/>
    <property type="match status" value="1"/>
</dbReference>
<reference evidence="5 6" key="1">
    <citation type="journal article" date="2008" name="Proc. Natl. Acad. Sci. U.S.A.">
        <title>The genome of Clostridium kluyveri, a strict anaerobe with unique metabolic features.</title>
        <authorList>
            <person name="Seedorf H."/>
            <person name="Fricke W.F."/>
            <person name="Veith B."/>
            <person name="Brueggemann H."/>
            <person name="Liesegang H."/>
            <person name="Strittmatter A."/>
            <person name="Miethke M."/>
            <person name="Buckel W."/>
            <person name="Hinderberger J."/>
            <person name="Li F."/>
            <person name="Hagemeier C."/>
            <person name="Thauer R.K."/>
            <person name="Gottschalk G."/>
        </authorList>
    </citation>
    <scope>NUCLEOTIDE SEQUENCE [LARGE SCALE GENOMIC DNA]</scope>
    <source>
        <strain evidence="6">ATCC 8527 / DSM 555 / NCIMB 10680</strain>
    </source>
</reference>
<keyword evidence="1" id="KW-0285">Flavoprotein</keyword>
<dbReference type="Pfam" id="PF00890">
    <property type="entry name" value="FAD_binding_2"/>
    <property type="match status" value="1"/>
</dbReference>
<dbReference type="InterPro" id="IPR030664">
    <property type="entry name" value="SdhA/FrdA/AprA"/>
</dbReference>
<proteinExistence type="predicted"/>
<keyword evidence="2" id="KW-0560">Oxidoreductase</keyword>
<dbReference type="AlphaFoldDB" id="A5N694"/>
<dbReference type="GO" id="GO:0050660">
    <property type="term" value="F:flavin adenine dinucleotide binding"/>
    <property type="evidence" value="ECO:0007669"/>
    <property type="project" value="TreeGrafter"/>
</dbReference>
<accession>A5N694</accession>
<dbReference type="Gene3D" id="3.90.700.10">
    <property type="entry name" value="Succinate dehydrogenase/fumarate reductase flavoprotein, catalytic domain"/>
    <property type="match status" value="1"/>
</dbReference>
<dbReference type="HOGENOM" id="CLU_2408055_0_0_9"/>
<dbReference type="GO" id="GO:0033765">
    <property type="term" value="F:steroid dehydrogenase activity, acting on the CH-CH group of donors"/>
    <property type="evidence" value="ECO:0007669"/>
    <property type="project" value="UniProtKB-ARBA"/>
</dbReference>
<dbReference type="InterPro" id="IPR027477">
    <property type="entry name" value="Succ_DH/fumarate_Rdtase_cat_sf"/>
</dbReference>
<name>A5N694_CLOK5</name>
<feature type="active site" description="Proton acceptor" evidence="3">
    <location>
        <position position="87"/>
    </location>
</feature>
<evidence type="ECO:0000259" key="4">
    <source>
        <dbReference type="Pfam" id="PF00890"/>
    </source>
</evidence>
<evidence type="ECO:0000313" key="5">
    <source>
        <dbReference type="EMBL" id="EDK32825.1"/>
    </source>
</evidence>
<dbReference type="STRING" id="431943.CKL_0772"/>
<protein>
    <submittedName>
        <fullName evidence="5">Predicted succinate dehydrogenase, flavoprotein subunit</fullName>
    </submittedName>
</protein>
<dbReference type="eggNOG" id="COG1053">
    <property type="taxonomic scope" value="Bacteria"/>
</dbReference>
<sequence>MNGLFGKTTGSIQNSGVVTAELFRQGVSIANGEFIQYHPITVECSEKRMLISEAARGEGGRIFVYRNGKPWYFLEERYPEMGNLMPRDVVYG</sequence>
<organism evidence="5 6">
    <name type="scientific">Clostridium kluyveri (strain ATCC 8527 / DSM 555 / NBRC 12016 / NCIMB 10680 / K1)</name>
    <dbReference type="NCBI Taxonomy" id="431943"/>
    <lineage>
        <taxon>Bacteria</taxon>
        <taxon>Bacillati</taxon>
        <taxon>Bacillota</taxon>
        <taxon>Clostridia</taxon>
        <taxon>Eubacteriales</taxon>
        <taxon>Clostridiaceae</taxon>
        <taxon>Clostridium</taxon>
    </lineage>
</organism>
<dbReference type="PANTHER" id="PTHR11632">
    <property type="entry name" value="SUCCINATE DEHYDROGENASE 2 FLAVOPROTEIN SUBUNIT"/>
    <property type="match status" value="1"/>
</dbReference>
<gene>
    <name evidence="5" type="ordered locus">CKL_0772</name>
</gene>
<feature type="domain" description="FAD-dependent oxidoreductase 2 FAD-binding" evidence="4">
    <location>
        <begin position="4"/>
        <end position="90"/>
    </location>
</feature>
<evidence type="ECO:0000256" key="3">
    <source>
        <dbReference type="PIRSR" id="PIRSR630664-50"/>
    </source>
</evidence>
<dbReference type="GO" id="GO:0005886">
    <property type="term" value="C:plasma membrane"/>
    <property type="evidence" value="ECO:0007669"/>
    <property type="project" value="TreeGrafter"/>
</dbReference>
<dbReference type="KEGG" id="ckl:CKL_0772"/>
<dbReference type="InterPro" id="IPR003953">
    <property type="entry name" value="FAD-dep_OxRdtase_2_FAD-bd"/>
</dbReference>
<evidence type="ECO:0000313" key="6">
    <source>
        <dbReference type="Proteomes" id="UP000002411"/>
    </source>
</evidence>
<evidence type="ECO:0000256" key="1">
    <source>
        <dbReference type="ARBA" id="ARBA00022630"/>
    </source>
</evidence>